<evidence type="ECO:0000313" key="2">
    <source>
        <dbReference type="Proteomes" id="UP000317465"/>
    </source>
</evidence>
<sequence length="424" mass="49679">MKNLEELVSLYLEQSDGGKSYTNNAKSLRTWARQNNANVTIDSLLQWINNGVRKTTKPKNKIGFINHFIRFLNSRGIHTIVPLRNSRKIQPIRRNPEEQPLKISAASDLLEKYIVHMRTAGALSNTTHQCLRFFNNHCAANYPITSKLTEEMILSWCSKRETECPASFNKRIAPIRSFLHYVNKASDEELPLPEYLPYDKKKFIPHAFSQDELRNLFENADLMEKMTHYRGYAFRIRRMTLSVILRFLYSTGLRTCEARLLTREDVDLQDGVVNISKSKGINQHRIALHPSLWDLLRQYDDAVTRYIPNRKAFFPNEFGDHFSRTWLPYHFSRLWTMFSDAKARIYDLRSNYAVTNINKWKYVGPEWFDKLLYLSRTMGHTTIKATAYYYNLVPLFADQLNELSGSGLTEILPDLTDYYTNEEE</sequence>
<keyword evidence="2" id="KW-1185">Reference proteome</keyword>
<proteinExistence type="predicted"/>
<protein>
    <submittedName>
        <fullName evidence="1">Uncharacterized protein</fullName>
    </submittedName>
</protein>
<evidence type="ECO:0000313" key="1">
    <source>
        <dbReference type="EMBL" id="BBL08518.1"/>
    </source>
</evidence>
<gene>
    <name evidence="1" type="ORF">A5CPYCFAH4_07420</name>
</gene>
<accession>A0ACA8QUU7</accession>
<organism evidence="1 2">
    <name type="scientific">Alistipes onderdonkii subsp. vulgaris</name>
    <dbReference type="NCBI Taxonomy" id="2585117"/>
    <lineage>
        <taxon>Bacteria</taxon>
        <taxon>Pseudomonadati</taxon>
        <taxon>Bacteroidota</taxon>
        <taxon>Bacteroidia</taxon>
        <taxon>Bacteroidales</taxon>
        <taxon>Rikenellaceae</taxon>
        <taxon>Alistipes</taxon>
    </lineage>
</organism>
<reference evidence="1 2" key="1">
    <citation type="journal article" date="2020" name="Int. J. Syst. Evol. Microbiol.">
        <title>Alistipes communis sp. nov., Alistipes dispar sp. nov. and Alistipes onderdonkii subsp. vulgaris subsp. nov., isolated from human faeces, and creation of Alistipes onderdonkii subsp. onderdonkii subsp. nov.</title>
        <authorList>
            <person name="Sakamoto M."/>
            <person name="Ikeyama N."/>
            <person name="Ogata Y."/>
            <person name="Suda W."/>
            <person name="Iino T."/>
            <person name="Hattori M."/>
            <person name="Ohkuma M."/>
        </authorList>
    </citation>
    <scope>NUCLEOTIDE SEQUENCE [LARGE SCALE GENOMIC DNA]</scope>
    <source>
        <strain evidence="1 2">5CPYCFAH4</strain>
    </source>
</reference>
<dbReference type="EMBL" id="AP019737">
    <property type="protein sequence ID" value="BBL08518.1"/>
    <property type="molecule type" value="Genomic_DNA"/>
</dbReference>
<dbReference type="Proteomes" id="UP000317465">
    <property type="component" value="Chromosome"/>
</dbReference>
<name>A0ACA8QUU7_9BACT</name>